<feature type="compositionally biased region" description="Basic and acidic residues" evidence="4">
    <location>
        <begin position="729"/>
        <end position="742"/>
    </location>
</feature>
<dbReference type="FunFam" id="1.25.10.10:FF:000282">
    <property type="entry name" value="Spindle pole body component"/>
    <property type="match status" value="1"/>
</dbReference>
<sequence length="888" mass="96041">MGDQEEDFSSLPLPDRFAHKNWKVRKEGYEAAAKEFSLAASESDPVVRQFINDSGIWKGVVGDSNVAAQQEGLGALCAFLDIAGAAGSTRTRNVTIATIAEKGLPSTRPAAKQKAVEALMLYIETDKPDPVIEELLPILSHKQPKVIAATLDALTQIYHAYGCKTVEPKPVLKALPKVYGHADKNVRAKAQELTVEFYRWLKEAMKPLFWNDLKPVQQQDLDKLFEKVKDEPPPKQERLLRSQQAAKESAAAAGGDGDEYGEEEEEAAIDLEPEYEAVDVFPKIPKDYNERLASSKWKDRKEALEEVQKALNHPRIAEGPFDELLRGFAKSMKDANIAVVSTAANCVELLAKGLRKSFAKYRSVIMNPMMERLKEKKQSVTDAIGGALDAVFASTSLQECLEEILEFLKHKNPQVKLESTRFLVRCLKTTREAPSAAEVKTISDAAIKLLTESQEVQRSAGAEVLGTLWKIMGDRIMNAHLDGLDEIRKSKIKEFYEAAEVKAKFKPKAAAPPPKPAAAPAGKRPAPGKRPPAKKPAPVAAAAPPPQEEPAAPLAPKPTSRPGASKLGAPKTGLAAPSRLGGLKKPGSGLAAPSPRRPVASPPPEEEFAPPPAQPKLGLTPGRGLAGRPLGKPMAEPAPAPVAAPTGLSLVERAELDELRAEVERLRRQNEEVRAERTKLTSQIHELQNQNAQLIEDHTRDVLSIKAKETQLVRARSDYEAAEQTVQNQRRENDRLKRELSRQVRATSPPPTDLSEQIYADSTGGPGRFGDSGYGSTGLHGARNRSIVSQPTSPGLEGKENFDSLSGSALGGKLSPLRVGAGSSKSSISSRGGRASPAESGISGFGSLGGSQANNGAESWKRAAEVTQNLKQRIEMMKAKQGLGRLQQ</sequence>
<dbReference type="GeneID" id="54282172"/>
<feature type="domain" description="TOG" evidence="5">
    <location>
        <begin position="273"/>
        <end position="505"/>
    </location>
</feature>
<dbReference type="InterPro" id="IPR034085">
    <property type="entry name" value="TOG"/>
</dbReference>
<evidence type="ECO:0000256" key="2">
    <source>
        <dbReference type="ARBA" id="ARBA00022490"/>
    </source>
</evidence>
<organism evidence="6 7">
    <name type="scientific">Aaosphaeria arxii CBS 175.79</name>
    <dbReference type="NCBI Taxonomy" id="1450172"/>
    <lineage>
        <taxon>Eukaryota</taxon>
        <taxon>Fungi</taxon>
        <taxon>Dikarya</taxon>
        <taxon>Ascomycota</taxon>
        <taxon>Pezizomycotina</taxon>
        <taxon>Dothideomycetes</taxon>
        <taxon>Pleosporomycetidae</taxon>
        <taxon>Pleosporales</taxon>
        <taxon>Pleosporales incertae sedis</taxon>
        <taxon>Aaosphaeria</taxon>
    </lineage>
</organism>
<evidence type="ECO:0000256" key="4">
    <source>
        <dbReference type="SAM" id="MobiDB-lite"/>
    </source>
</evidence>
<dbReference type="GO" id="GO:0000022">
    <property type="term" value="P:mitotic spindle elongation"/>
    <property type="evidence" value="ECO:0007669"/>
    <property type="project" value="UniProtKB-ARBA"/>
</dbReference>
<dbReference type="OrthoDB" id="205662at2759"/>
<dbReference type="InterPro" id="IPR016024">
    <property type="entry name" value="ARM-type_fold"/>
</dbReference>
<gene>
    <name evidence="6" type="ORF">BU24DRAFT_382653</name>
</gene>
<dbReference type="GO" id="GO:0046785">
    <property type="term" value="P:microtubule polymerization"/>
    <property type="evidence" value="ECO:0007669"/>
    <property type="project" value="InterPro"/>
</dbReference>
<dbReference type="AlphaFoldDB" id="A0A6A5Y5X6"/>
<dbReference type="FunFam" id="1.25.10.10:FF:000019">
    <property type="entry name" value="Cytoskeleton-associated protein 5"/>
    <property type="match status" value="1"/>
</dbReference>
<dbReference type="Gene3D" id="1.25.10.10">
    <property type="entry name" value="Leucine-rich Repeat Variant"/>
    <property type="match status" value="2"/>
</dbReference>
<proteinExistence type="predicted"/>
<protein>
    <submittedName>
        <fullName evidence="6">ARM repeat-containing protein</fullName>
    </submittedName>
</protein>
<keyword evidence="2" id="KW-0963">Cytoplasm</keyword>
<evidence type="ECO:0000259" key="5">
    <source>
        <dbReference type="SMART" id="SM01349"/>
    </source>
</evidence>
<dbReference type="GO" id="GO:0099070">
    <property type="term" value="C:static microtubule bundle"/>
    <property type="evidence" value="ECO:0007669"/>
    <property type="project" value="UniProtKB-ARBA"/>
</dbReference>
<feature type="compositionally biased region" description="Gly residues" evidence="4">
    <location>
        <begin position="764"/>
        <end position="778"/>
    </location>
</feature>
<reference evidence="6" key="1">
    <citation type="journal article" date="2020" name="Stud. Mycol.">
        <title>101 Dothideomycetes genomes: a test case for predicting lifestyles and emergence of pathogens.</title>
        <authorList>
            <person name="Haridas S."/>
            <person name="Albert R."/>
            <person name="Binder M."/>
            <person name="Bloem J."/>
            <person name="Labutti K."/>
            <person name="Salamov A."/>
            <person name="Andreopoulos B."/>
            <person name="Baker S."/>
            <person name="Barry K."/>
            <person name="Bills G."/>
            <person name="Bluhm B."/>
            <person name="Cannon C."/>
            <person name="Castanera R."/>
            <person name="Culley D."/>
            <person name="Daum C."/>
            <person name="Ezra D."/>
            <person name="Gonzalez J."/>
            <person name="Henrissat B."/>
            <person name="Kuo A."/>
            <person name="Liang C."/>
            <person name="Lipzen A."/>
            <person name="Lutzoni F."/>
            <person name="Magnuson J."/>
            <person name="Mondo S."/>
            <person name="Nolan M."/>
            <person name="Ohm R."/>
            <person name="Pangilinan J."/>
            <person name="Park H.-J."/>
            <person name="Ramirez L."/>
            <person name="Alfaro M."/>
            <person name="Sun H."/>
            <person name="Tritt A."/>
            <person name="Yoshinaga Y."/>
            <person name="Zwiers L.-H."/>
            <person name="Turgeon B."/>
            <person name="Goodwin S."/>
            <person name="Spatafora J."/>
            <person name="Crous P."/>
            <person name="Grigoriev I."/>
        </authorList>
    </citation>
    <scope>NUCLEOTIDE SEQUENCE</scope>
    <source>
        <strain evidence="6">CBS 175.79</strain>
    </source>
</reference>
<dbReference type="GO" id="GO:0061863">
    <property type="term" value="F:microtubule plus end polymerase"/>
    <property type="evidence" value="ECO:0007669"/>
    <property type="project" value="InterPro"/>
</dbReference>
<feature type="region of interest" description="Disordered" evidence="4">
    <location>
        <begin position="723"/>
        <end position="864"/>
    </location>
</feature>
<feature type="region of interest" description="Disordered" evidence="4">
    <location>
        <begin position="229"/>
        <end position="266"/>
    </location>
</feature>
<dbReference type="InterPro" id="IPR045110">
    <property type="entry name" value="XMAP215"/>
</dbReference>
<dbReference type="GO" id="GO:0030951">
    <property type="term" value="P:establishment or maintenance of microtubule cytoskeleton polarity"/>
    <property type="evidence" value="ECO:0007669"/>
    <property type="project" value="InterPro"/>
</dbReference>
<evidence type="ECO:0000256" key="3">
    <source>
        <dbReference type="ARBA" id="ARBA00023212"/>
    </source>
</evidence>
<dbReference type="PANTHER" id="PTHR12609">
    <property type="entry name" value="MICROTUBULE ASSOCIATED PROTEIN XMAP215"/>
    <property type="match status" value="1"/>
</dbReference>
<comment type="subcellular location">
    <subcellularLocation>
        <location evidence="1">Cytoplasm</location>
        <location evidence="1">Cytoskeleton</location>
        <location evidence="1">Microtubule organizing center</location>
        <location evidence="1">Spindle pole body</location>
    </subcellularLocation>
</comment>
<evidence type="ECO:0000313" key="7">
    <source>
        <dbReference type="Proteomes" id="UP000799778"/>
    </source>
</evidence>
<dbReference type="Pfam" id="PF21042">
    <property type="entry name" value="Stu2_CTS"/>
    <property type="match status" value="1"/>
</dbReference>
<dbReference type="GO" id="GO:0000776">
    <property type="term" value="C:kinetochore"/>
    <property type="evidence" value="ECO:0007669"/>
    <property type="project" value="UniProtKB-ARBA"/>
</dbReference>
<dbReference type="EMBL" id="ML978066">
    <property type="protein sequence ID" value="KAF2020699.1"/>
    <property type="molecule type" value="Genomic_DNA"/>
</dbReference>
<dbReference type="GO" id="GO:0044732">
    <property type="term" value="C:mitotic spindle pole body"/>
    <property type="evidence" value="ECO:0007669"/>
    <property type="project" value="UniProtKB-ARBA"/>
</dbReference>
<dbReference type="GO" id="GO:0051010">
    <property type="term" value="F:microtubule plus-end binding"/>
    <property type="evidence" value="ECO:0007669"/>
    <property type="project" value="InterPro"/>
</dbReference>
<dbReference type="SUPFAM" id="SSF48371">
    <property type="entry name" value="ARM repeat"/>
    <property type="match status" value="1"/>
</dbReference>
<dbReference type="InterPro" id="IPR011989">
    <property type="entry name" value="ARM-like"/>
</dbReference>
<feature type="region of interest" description="Disordered" evidence="4">
    <location>
        <begin position="506"/>
        <end position="646"/>
    </location>
</feature>
<keyword evidence="7" id="KW-1185">Reference proteome</keyword>
<dbReference type="Proteomes" id="UP000799778">
    <property type="component" value="Unassembled WGS sequence"/>
</dbReference>
<dbReference type="InterPro" id="IPR048492">
    <property type="entry name" value="Stu2_CTS"/>
</dbReference>
<name>A0A6A5Y5X6_9PLEO</name>
<dbReference type="Pfam" id="PF21041">
    <property type="entry name" value="XMAP215_CLASP_TOG"/>
    <property type="match status" value="2"/>
</dbReference>
<dbReference type="GO" id="GO:0051315">
    <property type="term" value="P:attachment of mitotic spindle microtubules to kinetochore"/>
    <property type="evidence" value="ECO:0007669"/>
    <property type="project" value="UniProtKB-ARBA"/>
</dbReference>
<feature type="compositionally biased region" description="Acidic residues" evidence="4">
    <location>
        <begin position="256"/>
        <end position="266"/>
    </location>
</feature>
<feature type="compositionally biased region" description="Pro residues" evidence="4">
    <location>
        <begin position="543"/>
        <end position="556"/>
    </location>
</feature>
<evidence type="ECO:0000313" key="6">
    <source>
        <dbReference type="EMBL" id="KAF2020699.1"/>
    </source>
</evidence>
<feature type="compositionally biased region" description="Basic and acidic residues" evidence="4">
    <location>
        <begin position="229"/>
        <end position="240"/>
    </location>
</feature>
<dbReference type="GO" id="GO:1990571">
    <property type="term" value="P:meiotic centromere clustering"/>
    <property type="evidence" value="ECO:0007669"/>
    <property type="project" value="UniProtKB-ARBA"/>
</dbReference>
<dbReference type="InterPro" id="IPR048491">
    <property type="entry name" value="XMAP215_CLASP_TOG"/>
</dbReference>
<accession>A0A6A5Y5X6</accession>
<dbReference type="RefSeq" id="XP_033389038.1">
    <property type="nucleotide sequence ID" value="XM_033524775.1"/>
</dbReference>
<dbReference type="GO" id="GO:1990498">
    <property type="term" value="C:mitotic spindle microtubule"/>
    <property type="evidence" value="ECO:0007669"/>
    <property type="project" value="UniProtKB-ARBA"/>
</dbReference>
<dbReference type="GO" id="GO:0005881">
    <property type="term" value="C:cytoplasmic microtubule"/>
    <property type="evidence" value="ECO:0007669"/>
    <property type="project" value="UniProtKB-ARBA"/>
</dbReference>
<feature type="domain" description="TOG" evidence="5">
    <location>
        <begin position="1"/>
        <end position="234"/>
    </location>
</feature>
<keyword evidence="3" id="KW-0206">Cytoskeleton</keyword>
<evidence type="ECO:0000256" key="1">
    <source>
        <dbReference type="ARBA" id="ARBA00004317"/>
    </source>
</evidence>
<dbReference type="SMART" id="SM01349">
    <property type="entry name" value="TOG"/>
    <property type="match status" value="2"/>
</dbReference>
<feature type="compositionally biased region" description="Low complexity" evidence="4">
    <location>
        <begin position="804"/>
        <end position="842"/>
    </location>
</feature>